<gene>
    <name evidence="1" type="ORF">C4541_07425</name>
</gene>
<dbReference type="AlphaFoldDB" id="A0A3A4R7L9"/>
<comment type="caution">
    <text evidence="1">The sequence shown here is derived from an EMBL/GenBank/DDBJ whole genome shotgun (WGS) entry which is preliminary data.</text>
</comment>
<protein>
    <submittedName>
        <fullName evidence="1">DUF2934 domain-containing protein</fullName>
    </submittedName>
</protein>
<dbReference type="Proteomes" id="UP000266426">
    <property type="component" value="Unassembled WGS sequence"/>
</dbReference>
<reference evidence="1 2" key="1">
    <citation type="journal article" date="2017" name="ISME J.">
        <title>Energy and carbon metabolisms in a deep terrestrial subsurface fluid microbial community.</title>
        <authorList>
            <person name="Momper L."/>
            <person name="Jungbluth S.P."/>
            <person name="Lee M.D."/>
            <person name="Amend J.P."/>
        </authorList>
    </citation>
    <scope>NUCLEOTIDE SEQUENCE [LARGE SCALE GENOMIC DNA]</scope>
    <source>
        <strain evidence="1">SURF_26</strain>
    </source>
</reference>
<proteinExistence type="predicted"/>
<organism evidence="1 2">
    <name type="scientific">Candidatus Auribacter fodinae</name>
    <dbReference type="NCBI Taxonomy" id="2093366"/>
    <lineage>
        <taxon>Bacteria</taxon>
        <taxon>Pseudomonadati</taxon>
        <taxon>Candidatus Auribacterota</taxon>
        <taxon>Candidatus Auribacteria</taxon>
        <taxon>Candidatus Auribacterales</taxon>
        <taxon>Candidatus Auribacteraceae</taxon>
        <taxon>Candidatus Auribacter</taxon>
    </lineage>
</organism>
<name>A0A3A4R7L9_9BACT</name>
<dbReference type="Pfam" id="PF11154">
    <property type="entry name" value="DUF2934"/>
    <property type="match status" value="1"/>
</dbReference>
<dbReference type="InterPro" id="IPR021327">
    <property type="entry name" value="DUF2934"/>
</dbReference>
<evidence type="ECO:0000313" key="1">
    <source>
        <dbReference type="EMBL" id="RJP58777.1"/>
    </source>
</evidence>
<dbReference type="EMBL" id="QZJZ01000061">
    <property type="protein sequence ID" value="RJP58777.1"/>
    <property type="molecule type" value="Genomic_DNA"/>
</dbReference>
<accession>A0A3A4R7L9</accession>
<evidence type="ECO:0000313" key="2">
    <source>
        <dbReference type="Proteomes" id="UP000266426"/>
    </source>
</evidence>
<sequence length="79" mass="8983">MNFSRSTIQQATKELSIMVSKKNDMECIEKKAYELWEKDGRQPGRELDYWLDAEKALKLSAKPKAKAPSKKAAPAKKKA</sequence>